<evidence type="ECO:0000313" key="2">
    <source>
        <dbReference type="Proteomes" id="UP000196531"/>
    </source>
</evidence>
<organism evidence="1 2">
    <name type="scientific">Halobacteriovorax marinus</name>
    <dbReference type="NCBI Taxonomy" id="97084"/>
    <lineage>
        <taxon>Bacteria</taxon>
        <taxon>Pseudomonadati</taxon>
        <taxon>Bdellovibrionota</taxon>
        <taxon>Bacteriovoracia</taxon>
        <taxon>Bacteriovoracales</taxon>
        <taxon>Halobacteriovoraceae</taxon>
        <taxon>Halobacteriovorax</taxon>
    </lineage>
</organism>
<name>A0A1Y5FAJ1_9BACT</name>
<evidence type="ECO:0008006" key="3">
    <source>
        <dbReference type="Google" id="ProtNLM"/>
    </source>
</evidence>
<dbReference type="AlphaFoldDB" id="A0A1Y5FAJ1"/>
<dbReference type="Proteomes" id="UP000196531">
    <property type="component" value="Unassembled WGS sequence"/>
</dbReference>
<comment type="caution">
    <text evidence="1">The sequence shown here is derived from an EMBL/GenBank/DDBJ whole genome shotgun (WGS) entry which is preliminary data.</text>
</comment>
<reference evidence="2" key="1">
    <citation type="journal article" date="2017" name="Proc. Natl. Acad. Sci. U.S.A.">
        <title>Simulation of Deepwater Horizon oil plume reveals substrate specialization within a complex community of hydrocarbon-degraders.</title>
        <authorList>
            <person name="Hu P."/>
            <person name="Dubinsky E.A."/>
            <person name="Probst A.J."/>
            <person name="Wang J."/>
            <person name="Sieber C.M.K."/>
            <person name="Tom L.M."/>
            <person name="Gardinali P."/>
            <person name="Banfield J.F."/>
            <person name="Atlas R.M."/>
            <person name="Andersen G.L."/>
        </authorList>
    </citation>
    <scope>NUCLEOTIDE SEQUENCE [LARGE SCALE GENOMIC DNA]</scope>
</reference>
<proteinExistence type="predicted"/>
<accession>A0A1Y5FAJ1</accession>
<dbReference type="EMBL" id="MAAO01000007">
    <property type="protein sequence ID" value="OUR95773.1"/>
    <property type="molecule type" value="Genomic_DNA"/>
</dbReference>
<evidence type="ECO:0000313" key="1">
    <source>
        <dbReference type="EMBL" id="OUR95773.1"/>
    </source>
</evidence>
<protein>
    <recommendedName>
        <fullName evidence="3">Phage-related protein</fullName>
    </recommendedName>
</protein>
<gene>
    <name evidence="1" type="ORF">A9Q84_14825</name>
</gene>
<sequence>MAKSKTVVKVLKELIDYELKNNEASVYRGTYIDAEFFFDQNGNSNAKETYDALTDDERDKFIFNIEKICNSKPGTAQPSSVSNIEDKKEGIFALKYSGQGRMAAFNITIIETGKSKFEKPKVIITNGYIKKTQRNSKKEVAQINKAIKAKKDYSKRIKEAGKKNYYKLI</sequence>